<dbReference type="EMBL" id="RRUE01000002">
    <property type="protein sequence ID" value="RRN44714.1"/>
    <property type="molecule type" value="Genomic_DNA"/>
</dbReference>
<dbReference type="InterPro" id="IPR029028">
    <property type="entry name" value="Alpha/beta_knot_MTases"/>
</dbReference>
<dbReference type="InterPro" id="IPR029026">
    <property type="entry name" value="tRNA_m1G_MTases_N"/>
</dbReference>
<evidence type="ECO:0000256" key="2">
    <source>
        <dbReference type="ARBA" id="ARBA00012328"/>
    </source>
</evidence>
<name>A0A426FPY4_9BURK</name>
<organism evidence="9 10">
    <name type="scientific">Lautropia dentalis</name>
    <dbReference type="NCBI Taxonomy" id="2490857"/>
    <lineage>
        <taxon>Bacteria</taxon>
        <taxon>Pseudomonadati</taxon>
        <taxon>Pseudomonadota</taxon>
        <taxon>Betaproteobacteria</taxon>
        <taxon>Burkholderiales</taxon>
        <taxon>Burkholderiaceae</taxon>
        <taxon>Lautropia</taxon>
    </lineage>
</organism>
<evidence type="ECO:0000313" key="9">
    <source>
        <dbReference type="EMBL" id="RRN44714.1"/>
    </source>
</evidence>
<proteinExistence type="inferred from homology"/>
<keyword evidence="10" id="KW-1185">Reference proteome</keyword>
<dbReference type="InterPro" id="IPR046886">
    <property type="entry name" value="RsmE_MTase_dom"/>
</dbReference>
<keyword evidence="4 9" id="KW-0808">Transferase</keyword>
<keyword evidence="3 9" id="KW-0489">Methyltransferase</keyword>
<dbReference type="GO" id="GO:0032259">
    <property type="term" value="P:methylation"/>
    <property type="evidence" value="ECO:0007669"/>
    <property type="project" value="UniProtKB-KW"/>
</dbReference>
<feature type="domain" description="Ribosomal RNA small subunit methyltransferase E methyltransferase" evidence="8">
    <location>
        <begin position="90"/>
        <end position="140"/>
    </location>
</feature>
<comment type="function">
    <text evidence="5">Specifically methylates the N3 position of the uracil ring of uridine 1498 (m3U1498) in 16S rRNA. Acts on the fully assembled 30S ribosomal subunit.</text>
</comment>
<evidence type="ECO:0000256" key="1">
    <source>
        <dbReference type="ARBA" id="ARBA00005528"/>
    </source>
</evidence>
<dbReference type="EC" id="2.1.1.193" evidence="2"/>
<sequence>MQAMQMAQASPGQALPAQADTVFSVAHPASGLTASVASTPAPAGTGLPGGSPSSADDTLPSVGCASSSGTAFPAGEALPPSFSGSGSGSYHAAWLLCGPESGLSEEEMARAKTHGWQGALLGPRVLRTETAGLVGLAVLQATLGDLA</sequence>
<comment type="similarity">
    <text evidence="1">Belongs to the RNA methyltransferase RsmE family.</text>
</comment>
<dbReference type="Gene3D" id="3.40.1280.10">
    <property type="match status" value="1"/>
</dbReference>
<dbReference type="GO" id="GO:0006364">
    <property type="term" value="P:rRNA processing"/>
    <property type="evidence" value="ECO:0007669"/>
    <property type="project" value="InterPro"/>
</dbReference>
<evidence type="ECO:0000256" key="5">
    <source>
        <dbReference type="ARBA" id="ARBA00025699"/>
    </source>
</evidence>
<dbReference type="InterPro" id="IPR006700">
    <property type="entry name" value="RsmE"/>
</dbReference>
<evidence type="ECO:0000313" key="10">
    <source>
        <dbReference type="Proteomes" id="UP000270261"/>
    </source>
</evidence>
<protein>
    <recommendedName>
        <fullName evidence="2">16S rRNA (uracil(1498)-N(3))-methyltransferase</fullName>
        <ecNumber evidence="2">2.1.1.193</ecNumber>
    </recommendedName>
</protein>
<gene>
    <name evidence="9" type="ORF">EHV23_14425</name>
</gene>
<evidence type="ECO:0000259" key="8">
    <source>
        <dbReference type="Pfam" id="PF04452"/>
    </source>
</evidence>
<feature type="compositionally biased region" description="Low complexity" evidence="7">
    <location>
        <begin position="37"/>
        <end position="55"/>
    </location>
</feature>
<dbReference type="GO" id="GO:0008168">
    <property type="term" value="F:methyltransferase activity"/>
    <property type="evidence" value="ECO:0007669"/>
    <property type="project" value="UniProtKB-KW"/>
</dbReference>
<dbReference type="Pfam" id="PF04452">
    <property type="entry name" value="Methyltrans_RNA"/>
    <property type="match status" value="1"/>
</dbReference>
<feature type="region of interest" description="Disordered" evidence="7">
    <location>
        <begin position="36"/>
        <end position="70"/>
    </location>
</feature>
<reference evidence="9 10" key="1">
    <citation type="submission" date="2018-11" db="EMBL/GenBank/DDBJ databases">
        <title>Genome sequencing of Lautropia sp. KCOM 2505 (= ChDC F240).</title>
        <authorList>
            <person name="Kook J.-K."/>
            <person name="Park S.-N."/>
            <person name="Lim Y.K."/>
        </authorList>
    </citation>
    <scope>NUCLEOTIDE SEQUENCE [LARGE SCALE GENOMIC DNA]</scope>
    <source>
        <strain evidence="9 10">KCOM 2505</strain>
    </source>
</reference>
<dbReference type="AlphaFoldDB" id="A0A426FPY4"/>
<evidence type="ECO:0000256" key="4">
    <source>
        <dbReference type="ARBA" id="ARBA00022679"/>
    </source>
</evidence>
<comment type="catalytic activity">
    <reaction evidence="6">
        <text>uridine(1498) in 16S rRNA + S-adenosyl-L-methionine = N(3)-methyluridine(1498) in 16S rRNA + S-adenosyl-L-homocysteine + H(+)</text>
        <dbReference type="Rhea" id="RHEA:42920"/>
        <dbReference type="Rhea" id="RHEA-COMP:10283"/>
        <dbReference type="Rhea" id="RHEA-COMP:10284"/>
        <dbReference type="ChEBI" id="CHEBI:15378"/>
        <dbReference type="ChEBI" id="CHEBI:57856"/>
        <dbReference type="ChEBI" id="CHEBI:59789"/>
        <dbReference type="ChEBI" id="CHEBI:65315"/>
        <dbReference type="ChEBI" id="CHEBI:74502"/>
        <dbReference type="EC" id="2.1.1.193"/>
    </reaction>
</comment>
<dbReference type="SUPFAM" id="SSF75217">
    <property type="entry name" value="alpha/beta knot"/>
    <property type="match status" value="1"/>
</dbReference>
<evidence type="ECO:0000256" key="7">
    <source>
        <dbReference type="SAM" id="MobiDB-lite"/>
    </source>
</evidence>
<dbReference type="NCBIfam" id="TIGR00046">
    <property type="entry name" value="RsmE family RNA methyltransferase"/>
    <property type="match status" value="1"/>
</dbReference>
<comment type="caution">
    <text evidence="9">The sequence shown here is derived from an EMBL/GenBank/DDBJ whole genome shotgun (WGS) entry which is preliminary data.</text>
</comment>
<dbReference type="Proteomes" id="UP000270261">
    <property type="component" value="Unassembled WGS sequence"/>
</dbReference>
<evidence type="ECO:0000256" key="3">
    <source>
        <dbReference type="ARBA" id="ARBA00022603"/>
    </source>
</evidence>
<accession>A0A426FPY4</accession>
<evidence type="ECO:0000256" key="6">
    <source>
        <dbReference type="ARBA" id="ARBA00047944"/>
    </source>
</evidence>